<dbReference type="PANTHER" id="PTHR47627">
    <property type="entry name" value="RUBREDOXIN"/>
    <property type="match status" value="1"/>
</dbReference>
<keyword evidence="2" id="KW-0479">Metal-binding</keyword>
<dbReference type="EMBL" id="CAJNNV010001037">
    <property type="protein sequence ID" value="CAE8584172.1"/>
    <property type="molecule type" value="Genomic_DNA"/>
</dbReference>
<sequence>MSARTPLRRLRLVTAALSLCILVLSLPSRGPAWVAASSGSGLRGFRQQLAAKKKEDSGEFDFGEYTTSIMQPSALDADEEDKPEMAPPEAEVFLQRETGRYECGSCQYAYDPLWGVGDVSPGTKFKDLPTNWRCPKCRVSKDEFAPITEEIAGFAENQEFGLGFNTMTQGQKGFVIWGGLFVLFLGLMSGYAIE</sequence>
<keyword evidence="1" id="KW-0813">Transport</keyword>
<evidence type="ECO:0000256" key="1">
    <source>
        <dbReference type="ARBA" id="ARBA00022448"/>
    </source>
</evidence>
<feature type="transmembrane region" description="Helical" evidence="5">
    <location>
        <begin position="174"/>
        <end position="193"/>
    </location>
</feature>
<organism evidence="8 9">
    <name type="scientific">Polarella glacialis</name>
    <name type="common">Dinoflagellate</name>
    <dbReference type="NCBI Taxonomy" id="89957"/>
    <lineage>
        <taxon>Eukaryota</taxon>
        <taxon>Sar</taxon>
        <taxon>Alveolata</taxon>
        <taxon>Dinophyceae</taxon>
        <taxon>Suessiales</taxon>
        <taxon>Suessiaceae</taxon>
        <taxon>Polarella</taxon>
    </lineage>
</organism>
<name>A0A813DF22_POLGL</name>
<keyword evidence="5" id="KW-1133">Transmembrane helix</keyword>
<feature type="signal peptide" evidence="6">
    <location>
        <begin position="1"/>
        <end position="25"/>
    </location>
</feature>
<comment type="caution">
    <text evidence="8">The sequence shown here is derived from an EMBL/GenBank/DDBJ whole genome shotgun (WGS) entry which is preliminary data.</text>
</comment>
<dbReference type="AlphaFoldDB" id="A0A813DF22"/>
<reference evidence="8" key="1">
    <citation type="submission" date="2021-02" db="EMBL/GenBank/DDBJ databases">
        <authorList>
            <person name="Dougan E. K."/>
            <person name="Rhodes N."/>
            <person name="Thang M."/>
            <person name="Chan C."/>
        </authorList>
    </citation>
    <scope>NUCLEOTIDE SEQUENCE</scope>
</reference>
<feature type="chain" id="PRO_5032856813" description="Rubredoxin-like domain-containing protein" evidence="6">
    <location>
        <begin position="26"/>
        <end position="194"/>
    </location>
</feature>
<evidence type="ECO:0000256" key="2">
    <source>
        <dbReference type="ARBA" id="ARBA00022723"/>
    </source>
</evidence>
<evidence type="ECO:0000313" key="9">
    <source>
        <dbReference type="Proteomes" id="UP000654075"/>
    </source>
</evidence>
<dbReference type="SUPFAM" id="SSF57802">
    <property type="entry name" value="Rubredoxin-like"/>
    <property type="match status" value="1"/>
</dbReference>
<evidence type="ECO:0000256" key="4">
    <source>
        <dbReference type="ARBA" id="ARBA00023004"/>
    </source>
</evidence>
<protein>
    <recommendedName>
        <fullName evidence="7">Rubredoxin-like domain-containing protein</fullName>
    </recommendedName>
</protein>
<keyword evidence="4" id="KW-0408">Iron</keyword>
<evidence type="ECO:0000256" key="5">
    <source>
        <dbReference type="SAM" id="Phobius"/>
    </source>
</evidence>
<keyword evidence="5" id="KW-0472">Membrane</keyword>
<keyword evidence="6" id="KW-0732">Signal</keyword>
<keyword evidence="9" id="KW-1185">Reference proteome</keyword>
<keyword evidence="3" id="KW-0249">Electron transport</keyword>
<dbReference type="GO" id="GO:0009055">
    <property type="term" value="F:electron transfer activity"/>
    <property type="evidence" value="ECO:0007669"/>
    <property type="project" value="TreeGrafter"/>
</dbReference>
<dbReference type="GO" id="GO:0043448">
    <property type="term" value="P:alkane catabolic process"/>
    <property type="evidence" value="ECO:0007669"/>
    <property type="project" value="TreeGrafter"/>
</dbReference>
<dbReference type="GO" id="GO:0005506">
    <property type="term" value="F:iron ion binding"/>
    <property type="evidence" value="ECO:0007669"/>
    <property type="project" value="InterPro"/>
</dbReference>
<dbReference type="CDD" id="cd00730">
    <property type="entry name" value="rubredoxin"/>
    <property type="match status" value="1"/>
</dbReference>
<dbReference type="Proteomes" id="UP000654075">
    <property type="component" value="Unassembled WGS sequence"/>
</dbReference>
<accession>A0A813DF22</accession>
<dbReference type="Pfam" id="PF00301">
    <property type="entry name" value="Rubredoxin"/>
    <property type="match status" value="1"/>
</dbReference>
<feature type="domain" description="Rubredoxin-like" evidence="7">
    <location>
        <begin position="98"/>
        <end position="147"/>
    </location>
</feature>
<keyword evidence="5" id="KW-0812">Transmembrane</keyword>
<dbReference type="PROSITE" id="PS50903">
    <property type="entry name" value="RUBREDOXIN_LIKE"/>
    <property type="match status" value="1"/>
</dbReference>
<dbReference type="InterPro" id="IPR024935">
    <property type="entry name" value="Rubredoxin_dom"/>
</dbReference>
<dbReference type="OrthoDB" id="6379857at2759"/>
<gene>
    <name evidence="8" type="ORF">PGLA1383_LOCUS3117</name>
</gene>
<dbReference type="PANTHER" id="PTHR47627:SF1">
    <property type="entry name" value="RUBREDOXIN-1-RELATED"/>
    <property type="match status" value="1"/>
</dbReference>
<proteinExistence type="predicted"/>
<evidence type="ECO:0000256" key="3">
    <source>
        <dbReference type="ARBA" id="ARBA00022982"/>
    </source>
</evidence>
<dbReference type="InterPro" id="IPR024934">
    <property type="entry name" value="Rubredoxin-like_dom"/>
</dbReference>
<evidence type="ECO:0000256" key="6">
    <source>
        <dbReference type="SAM" id="SignalP"/>
    </source>
</evidence>
<evidence type="ECO:0000259" key="7">
    <source>
        <dbReference type="PROSITE" id="PS50903"/>
    </source>
</evidence>
<dbReference type="InterPro" id="IPR050526">
    <property type="entry name" value="Rubredoxin_ET"/>
</dbReference>
<evidence type="ECO:0000313" key="8">
    <source>
        <dbReference type="EMBL" id="CAE8584172.1"/>
    </source>
</evidence>
<dbReference type="PRINTS" id="PR00163">
    <property type="entry name" value="RUBREDOXIN"/>
</dbReference>
<dbReference type="Gene3D" id="2.20.28.10">
    <property type="match status" value="1"/>
</dbReference>